<feature type="region of interest" description="Disordered" evidence="1">
    <location>
        <begin position="1"/>
        <end position="39"/>
    </location>
</feature>
<proteinExistence type="predicted"/>
<dbReference type="InterPro" id="IPR024301">
    <property type="entry name" value="Amidase_6"/>
</dbReference>
<feature type="compositionally biased region" description="Polar residues" evidence="1">
    <location>
        <begin position="1"/>
        <end position="12"/>
    </location>
</feature>
<evidence type="ECO:0000313" key="4">
    <source>
        <dbReference type="Proteomes" id="UP000592181"/>
    </source>
</evidence>
<dbReference type="RefSeq" id="WP_179463659.1">
    <property type="nucleotide sequence ID" value="NZ_JACBZX010000001.1"/>
</dbReference>
<accession>A0A852XAB2</accession>
<name>A0A852XAB2_9MICO</name>
<evidence type="ECO:0000313" key="3">
    <source>
        <dbReference type="EMBL" id="NYG38470.1"/>
    </source>
</evidence>
<dbReference type="AlphaFoldDB" id="A0A852XAB2"/>
<sequence length="311" mass="34829">MGSQTRAASSAEHTLRRRLGAEDPLSAGNETLNVGKGSVSSELISSERIASGRLKIQVREVVDYPYLDSSGESMGEAYVREVVLQPEGDGWRIESNEVPEGSWPLLEGATAFEGSLQPGSESVSPVGSEPADAGVAESAATALGSTREDAASYALRYALSYNDRYRNFGNDCTNFISQALRAGGFNNRHMLQNKTSTWSWWYDHEWIDEWSHSWSVANYHYKFHLNTKRGKVSWTSSRALVRGDLVYADWRRDGVKDHVWMVTGYTPRGDRRVSGHTADRRNVSVGWLQAKAKETYSNPSYRNVRMQWGEF</sequence>
<gene>
    <name evidence="3" type="ORF">BJY28_002939</name>
</gene>
<dbReference type="PANTHER" id="PTHR40032">
    <property type="entry name" value="EXPORTED PROTEIN-RELATED"/>
    <property type="match status" value="1"/>
</dbReference>
<dbReference type="Proteomes" id="UP000592181">
    <property type="component" value="Unassembled WGS sequence"/>
</dbReference>
<feature type="domain" description="Putative amidase" evidence="2">
    <location>
        <begin position="146"/>
        <end position="292"/>
    </location>
</feature>
<evidence type="ECO:0000259" key="2">
    <source>
        <dbReference type="Pfam" id="PF12671"/>
    </source>
</evidence>
<evidence type="ECO:0000256" key="1">
    <source>
        <dbReference type="SAM" id="MobiDB-lite"/>
    </source>
</evidence>
<comment type="caution">
    <text evidence="3">The sequence shown here is derived from an EMBL/GenBank/DDBJ whole genome shotgun (WGS) entry which is preliminary data.</text>
</comment>
<protein>
    <recommendedName>
        <fullName evidence="2">Putative amidase domain-containing protein</fullName>
    </recommendedName>
</protein>
<dbReference type="PANTHER" id="PTHR40032:SF1">
    <property type="entry name" value="EXPORTED PROTEIN"/>
    <property type="match status" value="1"/>
</dbReference>
<feature type="compositionally biased region" description="Polar residues" evidence="1">
    <location>
        <begin position="28"/>
        <end position="39"/>
    </location>
</feature>
<organism evidence="3 4">
    <name type="scientific">Janibacter alkaliphilus</name>
    <dbReference type="NCBI Taxonomy" id="1069963"/>
    <lineage>
        <taxon>Bacteria</taxon>
        <taxon>Bacillati</taxon>
        <taxon>Actinomycetota</taxon>
        <taxon>Actinomycetes</taxon>
        <taxon>Micrococcales</taxon>
        <taxon>Intrasporangiaceae</taxon>
        <taxon>Janibacter</taxon>
    </lineage>
</organism>
<dbReference type="EMBL" id="JACBZX010000001">
    <property type="protein sequence ID" value="NYG38470.1"/>
    <property type="molecule type" value="Genomic_DNA"/>
</dbReference>
<reference evidence="3 4" key="1">
    <citation type="submission" date="2020-07" db="EMBL/GenBank/DDBJ databases">
        <title>Sequencing the genomes of 1000 actinobacteria strains.</title>
        <authorList>
            <person name="Klenk H.-P."/>
        </authorList>
    </citation>
    <scope>NUCLEOTIDE SEQUENCE [LARGE SCALE GENOMIC DNA]</scope>
    <source>
        <strain evidence="3 4">DSM 24723</strain>
    </source>
</reference>
<dbReference type="Pfam" id="PF12671">
    <property type="entry name" value="Amidase_6"/>
    <property type="match status" value="1"/>
</dbReference>
<keyword evidence="4" id="KW-1185">Reference proteome</keyword>